<dbReference type="Pfam" id="PF00038">
    <property type="entry name" value="Filament"/>
    <property type="match status" value="1"/>
</dbReference>
<feature type="region of interest" description="Disordered" evidence="4">
    <location>
        <begin position="52"/>
        <end position="122"/>
    </location>
</feature>
<dbReference type="InterPro" id="IPR042840">
    <property type="entry name" value="LMNTD1"/>
</dbReference>
<dbReference type="GO" id="GO:0005882">
    <property type="term" value="C:intermediate filament"/>
    <property type="evidence" value="ECO:0007669"/>
    <property type="project" value="UniProtKB-KW"/>
</dbReference>
<evidence type="ECO:0000313" key="7">
    <source>
        <dbReference type="Proteomes" id="UP000005408"/>
    </source>
</evidence>
<evidence type="ECO:0000313" key="6">
    <source>
        <dbReference type="EnsemblMetazoa" id="G4470.3:cds"/>
    </source>
</evidence>
<evidence type="ECO:0000256" key="1">
    <source>
        <dbReference type="ARBA" id="ARBA00022754"/>
    </source>
</evidence>
<sequence length="1078" mass="121699">MAQVLRLSEGPVQGSPFITHLGDGDPNLQPNPQYLYRSSTPEEEQTLQLVIPGLDQSGSGENLLNNSGGNKEENTSETKEVDTKEGPAETSPPATREEPPRPQSRNSFVTSRSYLNTDKVAQPSKAFNKQVYFVSSSPEPHLRPGSRCTNVTDSVNRTQVTPIVENPYARVDSGYSSRYSNRSYSAGSIRKLSHSPTRMSYGMTEHYNNPNTHFQHACNRTQEREELQKINDRFTSYIQKVRHLREQSGQQADTTSFIKSTKILEDEVATLKSLYEKELDNVRKQLEEVTRERNSYQMQCSKNKQFALDLENRLMVESEKNRRLMEEMNTSHKRIQSLESELSESKVNSGRPYDDINNLTRDSEKMIREIETLKRRYEKEQLMRQEAEEKAHLTSQKMDFENQVYNQQIKELRERLETANATILSLETRIRQYSKSDTSVSGLLQQVRESAEEEMMRFKIESEENYARNITALKTQMENDAKTIDRLNTEKSQILGQIVELRAKITSLEGQIQNLNHQKVSLEEMVAQERAQATEQVAAMSQKLKDVQEMLFVKMREASSSHDCHMPLKAEISAMKALLEEEEKRLQVPSEDVNYTTNYTLTTQADQPPISTAELVTTNVPPQSFQPMSYAQPSAPPMSPSYAPMTAPNMTNEYVPQYEPFLTEDLDPAGVGLEYFGGGTRYTYQTTPSVNKLQIEPSPPTTPRPVGPVMRAKSAPVGSKVRGQNVPLIPTSMGQGQDYFDEMFRDLTRETLYTAPPSPPPQKQQRSKSSMDKYQSSVYHDYNTATSSRSESPEYPRHLLPRDALVFSAVGDIKILEVNQEGKYVRLVNDGKQEAEFGGHMIQQNVGGHPVAVYRFPPRTKFPANSTLTVWAGSNDPILHQPPSDYVWKEQQKWGTGPECTTILCKPNGQAIAWTTAAHRFTKNAFEEPSPASQQVVADDPLQDDPNIETDSLTEMTVNINEPKPDSVYLKREKQQPNVLTPQKHPHGTSPGKEIHPATSQPRPYTYGNDNSSVNRQSRSQTTRPDPVNGQPYAGSAQKMGSAPLKRYTPTNIRGNGCIVNKANSSFLNYLLASAPEH</sequence>
<feature type="region of interest" description="Disordered" evidence="4">
    <location>
        <begin position="752"/>
        <end position="775"/>
    </location>
</feature>
<organism evidence="6 7">
    <name type="scientific">Magallana gigas</name>
    <name type="common">Pacific oyster</name>
    <name type="synonym">Crassostrea gigas</name>
    <dbReference type="NCBI Taxonomy" id="29159"/>
    <lineage>
        <taxon>Eukaryota</taxon>
        <taxon>Metazoa</taxon>
        <taxon>Spiralia</taxon>
        <taxon>Lophotrochozoa</taxon>
        <taxon>Mollusca</taxon>
        <taxon>Bivalvia</taxon>
        <taxon>Autobranchia</taxon>
        <taxon>Pteriomorphia</taxon>
        <taxon>Ostreida</taxon>
        <taxon>Ostreoidea</taxon>
        <taxon>Ostreidae</taxon>
        <taxon>Magallana</taxon>
    </lineage>
</organism>
<dbReference type="Pfam" id="PF00932">
    <property type="entry name" value="LTD"/>
    <property type="match status" value="1"/>
</dbReference>
<feature type="compositionally biased region" description="Polar residues" evidence="4">
    <location>
        <begin position="103"/>
        <end position="116"/>
    </location>
</feature>
<evidence type="ECO:0000256" key="3">
    <source>
        <dbReference type="SAM" id="Coils"/>
    </source>
</evidence>
<accession>A0A8W8N6E0</accession>
<dbReference type="GO" id="GO:0005737">
    <property type="term" value="C:cytoplasm"/>
    <property type="evidence" value="ECO:0007669"/>
    <property type="project" value="TreeGrafter"/>
</dbReference>
<dbReference type="InterPro" id="IPR039008">
    <property type="entry name" value="IF_rod_dom"/>
</dbReference>
<feature type="coiled-coil region" evidence="3">
    <location>
        <begin position="470"/>
        <end position="550"/>
    </location>
</feature>
<feature type="compositionally biased region" description="Basic and acidic residues" evidence="4">
    <location>
        <begin position="70"/>
        <end position="87"/>
    </location>
</feature>
<dbReference type="GO" id="GO:0005635">
    <property type="term" value="C:nuclear envelope"/>
    <property type="evidence" value="ECO:0007669"/>
    <property type="project" value="TreeGrafter"/>
</dbReference>
<feature type="region of interest" description="Disordered" evidence="4">
    <location>
        <begin position="1"/>
        <end position="31"/>
    </location>
</feature>
<evidence type="ECO:0000256" key="2">
    <source>
        <dbReference type="ARBA" id="ARBA00023054"/>
    </source>
</evidence>
<proteinExistence type="predicted"/>
<protein>
    <recommendedName>
        <fullName evidence="5">LTD domain-containing protein</fullName>
    </recommendedName>
</protein>
<keyword evidence="2 3" id="KW-0175">Coiled coil</keyword>
<feature type="compositionally biased region" description="Polar residues" evidence="4">
    <location>
        <begin position="998"/>
        <end position="1024"/>
    </location>
</feature>
<feature type="compositionally biased region" description="Pro residues" evidence="4">
    <location>
        <begin position="697"/>
        <end position="706"/>
    </location>
</feature>
<dbReference type="Gene3D" id="1.20.5.170">
    <property type="match status" value="1"/>
</dbReference>
<feature type="compositionally biased region" description="Polar residues" evidence="4">
    <location>
        <begin position="339"/>
        <end position="348"/>
    </location>
</feature>
<dbReference type="Gene3D" id="2.60.40.1260">
    <property type="entry name" value="Lamin Tail domain"/>
    <property type="match status" value="1"/>
</dbReference>
<dbReference type="InterPro" id="IPR001322">
    <property type="entry name" value="Lamin_tail_dom"/>
</dbReference>
<keyword evidence="1" id="KW-0403">Intermediate filament</keyword>
<feature type="domain" description="LTD" evidence="5">
    <location>
        <begin position="801"/>
        <end position="919"/>
    </location>
</feature>
<name>A0A8W8N6E0_MAGGI</name>
<feature type="region of interest" description="Disordered" evidence="4">
    <location>
        <begin position="927"/>
        <end position="1050"/>
    </location>
</feature>
<feature type="compositionally biased region" description="Low complexity" evidence="4">
    <location>
        <begin position="57"/>
        <end position="69"/>
    </location>
</feature>
<dbReference type="PANTHER" id="PTHR47012">
    <property type="entry name" value="LAMIN TAIL DOMAIN-CONTAINING PROTEIN 1"/>
    <property type="match status" value="1"/>
</dbReference>
<dbReference type="EnsemblMetazoa" id="G4470.3">
    <property type="protein sequence ID" value="G4470.3:cds"/>
    <property type="gene ID" value="G4470"/>
</dbReference>
<dbReference type="SUPFAM" id="SSF64593">
    <property type="entry name" value="Intermediate filament protein, coiled coil region"/>
    <property type="match status" value="1"/>
</dbReference>
<evidence type="ECO:0000259" key="5">
    <source>
        <dbReference type="PROSITE" id="PS51841"/>
    </source>
</evidence>
<dbReference type="PROSITE" id="PS51841">
    <property type="entry name" value="LTD"/>
    <property type="match status" value="1"/>
</dbReference>
<dbReference type="Proteomes" id="UP000005408">
    <property type="component" value="Unassembled WGS sequence"/>
</dbReference>
<dbReference type="PANTHER" id="PTHR47012:SF3">
    <property type="entry name" value="LAMIN TAIL DOMAIN CONTAINING 1"/>
    <property type="match status" value="1"/>
</dbReference>
<feature type="compositionally biased region" description="Basic and acidic residues" evidence="4">
    <location>
        <begin position="963"/>
        <end position="975"/>
    </location>
</feature>
<reference evidence="6" key="1">
    <citation type="submission" date="2022-08" db="UniProtKB">
        <authorList>
            <consortium name="EnsemblMetazoa"/>
        </authorList>
    </citation>
    <scope>IDENTIFICATION</scope>
    <source>
        <strain evidence="6">05x7-T-G4-1.051#20</strain>
    </source>
</reference>
<evidence type="ECO:0000256" key="4">
    <source>
        <dbReference type="SAM" id="MobiDB-lite"/>
    </source>
</evidence>
<feature type="region of interest" description="Disordered" evidence="4">
    <location>
        <begin position="691"/>
        <end position="735"/>
    </location>
</feature>
<dbReference type="Gene3D" id="1.20.5.1160">
    <property type="entry name" value="Vasodilator-stimulated phosphoprotein"/>
    <property type="match status" value="1"/>
</dbReference>
<keyword evidence="7" id="KW-1185">Reference proteome</keyword>
<feature type="compositionally biased region" description="Polar residues" evidence="4">
    <location>
        <begin position="949"/>
        <end position="960"/>
    </location>
</feature>
<dbReference type="SUPFAM" id="SSF74853">
    <property type="entry name" value="Lamin A/C globular tail domain"/>
    <property type="match status" value="1"/>
</dbReference>
<dbReference type="InterPro" id="IPR036415">
    <property type="entry name" value="Lamin_tail_dom_sf"/>
</dbReference>
<dbReference type="AlphaFoldDB" id="A0A8W8N6E0"/>
<feature type="region of interest" description="Disordered" evidence="4">
    <location>
        <begin position="339"/>
        <end position="358"/>
    </location>
</feature>